<feature type="transmembrane region" description="Helical" evidence="1">
    <location>
        <begin position="72"/>
        <end position="91"/>
    </location>
</feature>
<dbReference type="RefSeq" id="WP_204539849.1">
    <property type="nucleotide sequence ID" value="NZ_JAFBFI010000003.1"/>
</dbReference>
<keyword evidence="1" id="KW-0472">Membrane</keyword>
<evidence type="ECO:0000313" key="3">
    <source>
        <dbReference type="Proteomes" id="UP000823486"/>
    </source>
</evidence>
<gene>
    <name evidence="2" type="ORF">JOC77_001157</name>
</gene>
<keyword evidence="1" id="KW-1133">Transmembrane helix</keyword>
<feature type="transmembrane region" description="Helical" evidence="1">
    <location>
        <begin position="134"/>
        <end position="158"/>
    </location>
</feature>
<feature type="transmembrane region" description="Helical" evidence="1">
    <location>
        <begin position="33"/>
        <end position="51"/>
    </location>
</feature>
<sequence length="209" mass="24003">MFIDSRFYSILVFVSNMFLLNLLWLILCLPVITIFPATAAMFGVVRQWIIHKDTSVFPAFLRCLKENFKQSFIIQVVWILLAGFLFFDYSISLRLGFLKAIISPILIVLGSLLMLGSSFLFPHIVHFKTKTRNIFVNSFLLSISYIPYSLLLCLLFVLIALVLYIFPVSVLFIGSIGAYIAYWLAHIVFTKVSQRQAPHPQVKHTEVME</sequence>
<feature type="transmembrane region" description="Helical" evidence="1">
    <location>
        <begin position="97"/>
        <end position="122"/>
    </location>
</feature>
<feature type="transmembrane region" description="Helical" evidence="1">
    <location>
        <begin position="164"/>
        <end position="185"/>
    </location>
</feature>
<dbReference type="Pfam" id="PF04854">
    <property type="entry name" value="DUF624"/>
    <property type="match status" value="1"/>
</dbReference>
<keyword evidence="1" id="KW-0812">Transmembrane</keyword>
<feature type="transmembrane region" description="Helical" evidence="1">
    <location>
        <begin position="7"/>
        <end position="27"/>
    </location>
</feature>
<comment type="caution">
    <text evidence="2">The sequence shown here is derived from an EMBL/GenBank/DDBJ whole genome shotgun (WGS) entry which is preliminary data.</text>
</comment>
<dbReference type="EMBL" id="JAFBFI010000003">
    <property type="protein sequence ID" value="MBM7691750.1"/>
    <property type="molecule type" value="Genomic_DNA"/>
</dbReference>
<evidence type="ECO:0000313" key="2">
    <source>
        <dbReference type="EMBL" id="MBM7691750.1"/>
    </source>
</evidence>
<reference evidence="2 3" key="1">
    <citation type="submission" date="2021-01" db="EMBL/GenBank/DDBJ databases">
        <title>Genomic Encyclopedia of Type Strains, Phase IV (KMG-IV): sequencing the most valuable type-strain genomes for metagenomic binning, comparative biology and taxonomic classification.</title>
        <authorList>
            <person name="Goeker M."/>
        </authorList>
    </citation>
    <scope>NUCLEOTIDE SEQUENCE [LARGE SCALE GENOMIC DNA]</scope>
    <source>
        <strain evidence="2 3">DSM 105482</strain>
    </source>
</reference>
<name>A0ABS2QFJ8_9BACI</name>
<accession>A0ABS2QFJ8</accession>
<proteinExistence type="predicted"/>
<protein>
    <submittedName>
        <fullName evidence="2">Membrane protein YesL</fullName>
    </submittedName>
</protein>
<dbReference type="InterPro" id="IPR006938">
    <property type="entry name" value="DUF624"/>
</dbReference>
<keyword evidence="3" id="KW-1185">Reference proteome</keyword>
<organism evidence="2 3">
    <name type="scientific">Peribacillus deserti</name>
    <dbReference type="NCBI Taxonomy" id="673318"/>
    <lineage>
        <taxon>Bacteria</taxon>
        <taxon>Bacillati</taxon>
        <taxon>Bacillota</taxon>
        <taxon>Bacilli</taxon>
        <taxon>Bacillales</taxon>
        <taxon>Bacillaceae</taxon>
        <taxon>Peribacillus</taxon>
    </lineage>
</organism>
<dbReference type="Proteomes" id="UP000823486">
    <property type="component" value="Unassembled WGS sequence"/>
</dbReference>
<evidence type="ECO:0000256" key="1">
    <source>
        <dbReference type="SAM" id="Phobius"/>
    </source>
</evidence>